<dbReference type="Proteomes" id="UP000481153">
    <property type="component" value="Unassembled WGS sequence"/>
</dbReference>
<gene>
    <name evidence="1" type="ORF">Ae201684_018840</name>
</gene>
<dbReference type="EMBL" id="VJMJ01000361">
    <property type="protein sequence ID" value="KAF0721853.1"/>
    <property type="molecule type" value="Genomic_DNA"/>
</dbReference>
<sequence>MQCRYAYKECFNLRTYKRDGSLHRYCELHRDKANALQRVYATKRRRELRQAKLHPLQTPATTTPSLAISQDTIKQEHKYVLDSPVGVNEWTPIEFWSPTRPDLSEEEYAYMYLNLVLMSS</sequence>
<evidence type="ECO:0000313" key="1">
    <source>
        <dbReference type="EMBL" id="KAF0721853.1"/>
    </source>
</evidence>
<name>A0A6G0W6U2_9STRA</name>
<accession>A0A6G0W6U2</accession>
<evidence type="ECO:0000313" key="2">
    <source>
        <dbReference type="Proteomes" id="UP000481153"/>
    </source>
</evidence>
<comment type="caution">
    <text evidence="1">The sequence shown here is derived from an EMBL/GenBank/DDBJ whole genome shotgun (WGS) entry which is preliminary data.</text>
</comment>
<dbReference type="VEuPathDB" id="FungiDB:AeMF1_021529"/>
<protein>
    <submittedName>
        <fullName evidence="1">Uncharacterized protein</fullName>
    </submittedName>
</protein>
<reference evidence="1 2" key="1">
    <citation type="submission" date="2019-07" db="EMBL/GenBank/DDBJ databases">
        <title>Genomics analysis of Aphanomyces spp. identifies a new class of oomycete effector associated with host adaptation.</title>
        <authorList>
            <person name="Gaulin E."/>
        </authorList>
    </citation>
    <scope>NUCLEOTIDE SEQUENCE [LARGE SCALE GENOMIC DNA]</scope>
    <source>
        <strain evidence="1 2">ATCC 201684</strain>
    </source>
</reference>
<keyword evidence="2" id="KW-1185">Reference proteome</keyword>
<organism evidence="1 2">
    <name type="scientific">Aphanomyces euteiches</name>
    <dbReference type="NCBI Taxonomy" id="100861"/>
    <lineage>
        <taxon>Eukaryota</taxon>
        <taxon>Sar</taxon>
        <taxon>Stramenopiles</taxon>
        <taxon>Oomycota</taxon>
        <taxon>Saprolegniomycetes</taxon>
        <taxon>Saprolegniales</taxon>
        <taxon>Verrucalvaceae</taxon>
        <taxon>Aphanomyces</taxon>
    </lineage>
</organism>
<dbReference type="AlphaFoldDB" id="A0A6G0W6U2"/>
<proteinExistence type="predicted"/>